<keyword evidence="4" id="KW-1185">Reference proteome</keyword>
<evidence type="ECO:0000313" key="3">
    <source>
        <dbReference type="EMBL" id="KFD49956.1"/>
    </source>
</evidence>
<evidence type="ECO:0000313" key="2">
    <source>
        <dbReference type="EMBL" id="KFD47914.1"/>
    </source>
</evidence>
<feature type="transmembrane region" description="Helical" evidence="1">
    <location>
        <begin position="53"/>
        <end position="75"/>
    </location>
</feature>
<keyword evidence="1" id="KW-0472">Membrane</keyword>
<keyword evidence="1" id="KW-0812">Transmembrane</keyword>
<keyword evidence="1" id="KW-1133">Transmembrane helix</keyword>
<evidence type="ECO:0000256" key="1">
    <source>
        <dbReference type="SAM" id="Phobius"/>
    </source>
</evidence>
<organism evidence="2 4">
    <name type="scientific">Trichuris suis</name>
    <name type="common">pig whipworm</name>
    <dbReference type="NCBI Taxonomy" id="68888"/>
    <lineage>
        <taxon>Eukaryota</taxon>
        <taxon>Metazoa</taxon>
        <taxon>Ecdysozoa</taxon>
        <taxon>Nematoda</taxon>
        <taxon>Enoplea</taxon>
        <taxon>Dorylaimia</taxon>
        <taxon>Trichinellida</taxon>
        <taxon>Trichuridae</taxon>
        <taxon>Trichuris</taxon>
    </lineage>
</organism>
<reference evidence="2 4" key="1">
    <citation type="journal article" date="2014" name="Nat. Genet.">
        <title>Genome and transcriptome of the porcine whipworm Trichuris suis.</title>
        <authorList>
            <person name="Jex A.R."/>
            <person name="Nejsum P."/>
            <person name="Schwarz E.M."/>
            <person name="Hu L."/>
            <person name="Young N.D."/>
            <person name="Hall R.S."/>
            <person name="Korhonen P.K."/>
            <person name="Liao S."/>
            <person name="Thamsborg S."/>
            <person name="Xia J."/>
            <person name="Xu P."/>
            <person name="Wang S."/>
            <person name="Scheerlinck J.P."/>
            <person name="Hofmann A."/>
            <person name="Sternberg P.W."/>
            <person name="Wang J."/>
            <person name="Gasser R.B."/>
        </authorList>
    </citation>
    <scope>NUCLEOTIDE SEQUENCE [LARGE SCALE GENOMIC DNA]</scope>
    <source>
        <strain evidence="2">DCEP-RM93M</strain>
    </source>
</reference>
<proteinExistence type="predicted"/>
<feature type="transmembrane region" description="Helical" evidence="1">
    <location>
        <begin position="101"/>
        <end position="125"/>
    </location>
</feature>
<dbReference type="EMBL" id="KL363261">
    <property type="protein sequence ID" value="KFD49956.1"/>
    <property type="molecule type" value="Genomic_DNA"/>
</dbReference>
<sequence>MLLAAHCLRLRPYLVLMPSGDQLLIFTILSVVVNCFHSVALSKHGNGLSKSAIHSCLALSASAAAAITVTFVLAIALRDEALIHACCWVAEVVPKWFLRSYFILCCVLGSFNALLLLVAAIWLKFRAAPSNDHIRRIYQKRVTKVLQQTLLMGFYSVVFQTVPASAGLLVSTFPRLLPVINALWSAVPFGNMLVVLQRFFMDREMRTVLSKMLRWPRTAPSPLSYTAATER</sequence>
<evidence type="ECO:0008006" key="5">
    <source>
        <dbReference type="Google" id="ProtNLM"/>
    </source>
</evidence>
<evidence type="ECO:0000313" key="4">
    <source>
        <dbReference type="Proteomes" id="UP000030764"/>
    </source>
</evidence>
<accession>A0A085LSG8</accession>
<dbReference type="AlphaFoldDB" id="A0A085LSG8"/>
<dbReference type="Proteomes" id="UP000030764">
    <property type="component" value="Unassembled WGS sequence"/>
</dbReference>
<dbReference type="EMBL" id="KL363310">
    <property type="protein sequence ID" value="KFD47914.1"/>
    <property type="molecule type" value="Genomic_DNA"/>
</dbReference>
<name>A0A085LSG8_9BILA</name>
<feature type="transmembrane region" description="Helical" evidence="1">
    <location>
        <begin position="145"/>
        <end position="170"/>
    </location>
</feature>
<gene>
    <name evidence="3" type="ORF">M513_09170</name>
    <name evidence="2" type="ORF">M513_11205</name>
</gene>
<feature type="transmembrane region" description="Helical" evidence="1">
    <location>
        <begin position="23"/>
        <end position="41"/>
    </location>
</feature>
<feature type="transmembrane region" description="Helical" evidence="1">
    <location>
        <begin position="176"/>
        <end position="196"/>
    </location>
</feature>
<protein>
    <recommendedName>
        <fullName evidence="5">G-protein coupled receptors family 1 profile domain-containing protein</fullName>
    </recommendedName>
</protein>